<feature type="transmembrane region" description="Helical" evidence="6">
    <location>
        <begin position="230"/>
        <end position="255"/>
    </location>
</feature>
<sequence length="330" mass="37598">METIGTWWMWAGFFVIVLAMLAIDLFVGGGKEHRVSFKEAATWSGIWVCVSFAFAGALWWYLDGEMGREFANQKALEYITGYLIEKSLAVDNVFVWMMIFSFFAIPIEMQKRVLILGVLGAIVMRTVMIFAGVWLIAQFHWLLYVFGAFLLITGIKMWWFADEKPDLNNNPAINWLRRHMKVTQELHGERFFVMKEEAGKWVRYATPLFLVLILVEISDLIFAVDSIPAIFAITTDPFIVLTSNIFAILGLRAMYFLLADMGDRFSLLKYGLAIVLMFIGVKMLLIDLFKIPVLFSLGVVAAIIATSIALSLRNEARQRRAATQSDAEKR</sequence>
<accession>A0A9D7FDD0</accession>
<organism evidence="7 8">
    <name type="scientific">Candidatus Propionivibrio dominans</name>
    <dbReference type="NCBI Taxonomy" id="2954373"/>
    <lineage>
        <taxon>Bacteria</taxon>
        <taxon>Pseudomonadati</taxon>
        <taxon>Pseudomonadota</taxon>
        <taxon>Betaproteobacteria</taxon>
        <taxon>Rhodocyclales</taxon>
        <taxon>Rhodocyclaceae</taxon>
        <taxon>Propionivibrio</taxon>
    </lineage>
</organism>
<feature type="transmembrane region" description="Helical" evidence="6">
    <location>
        <begin position="6"/>
        <end position="28"/>
    </location>
</feature>
<name>A0A9D7FDD0_9RHOO</name>
<evidence type="ECO:0000256" key="2">
    <source>
        <dbReference type="ARBA" id="ARBA00007511"/>
    </source>
</evidence>
<dbReference type="EMBL" id="JADJNC010000009">
    <property type="protein sequence ID" value="MBK7422751.1"/>
    <property type="molecule type" value="Genomic_DNA"/>
</dbReference>
<feature type="transmembrane region" description="Helical" evidence="6">
    <location>
        <begin position="114"/>
        <end position="135"/>
    </location>
</feature>
<dbReference type="NCBIfam" id="TIGR03718">
    <property type="entry name" value="R_switched_Alx"/>
    <property type="match status" value="1"/>
</dbReference>
<dbReference type="InterPro" id="IPR005496">
    <property type="entry name" value="Integral_membrane_TerC"/>
</dbReference>
<evidence type="ECO:0000256" key="1">
    <source>
        <dbReference type="ARBA" id="ARBA00004141"/>
    </source>
</evidence>
<feature type="transmembrane region" description="Helical" evidence="6">
    <location>
        <begin position="141"/>
        <end position="161"/>
    </location>
</feature>
<feature type="transmembrane region" description="Helical" evidence="6">
    <location>
        <begin position="291"/>
        <end position="312"/>
    </location>
</feature>
<keyword evidence="3 6" id="KW-0812">Transmembrane</keyword>
<evidence type="ECO:0000256" key="3">
    <source>
        <dbReference type="ARBA" id="ARBA00022692"/>
    </source>
</evidence>
<feature type="transmembrane region" description="Helical" evidence="6">
    <location>
        <begin position="40"/>
        <end position="62"/>
    </location>
</feature>
<gene>
    <name evidence="7" type="ORF">IPJ48_06445</name>
</gene>
<dbReference type="PANTHER" id="PTHR30238">
    <property type="entry name" value="MEMBRANE BOUND PREDICTED REDOX MODULATOR"/>
    <property type="match status" value="1"/>
</dbReference>
<feature type="transmembrane region" description="Helical" evidence="6">
    <location>
        <begin position="267"/>
        <end position="285"/>
    </location>
</feature>
<protein>
    <submittedName>
        <fullName evidence="7">TerC family protein</fullName>
    </submittedName>
</protein>
<comment type="subcellular location">
    <subcellularLocation>
        <location evidence="1">Membrane</location>
        <topology evidence="1">Multi-pass membrane protein</topology>
    </subcellularLocation>
</comment>
<evidence type="ECO:0000256" key="6">
    <source>
        <dbReference type="SAM" id="Phobius"/>
    </source>
</evidence>
<dbReference type="AlphaFoldDB" id="A0A9D7FDD0"/>
<comment type="similarity">
    <text evidence="2">Belongs to the TerC family.</text>
</comment>
<keyword evidence="5 6" id="KW-0472">Membrane</keyword>
<evidence type="ECO:0000313" key="7">
    <source>
        <dbReference type="EMBL" id="MBK7422751.1"/>
    </source>
</evidence>
<evidence type="ECO:0000313" key="8">
    <source>
        <dbReference type="Proteomes" id="UP000886602"/>
    </source>
</evidence>
<proteinExistence type="inferred from homology"/>
<dbReference type="Pfam" id="PF03741">
    <property type="entry name" value="TerC"/>
    <property type="match status" value="1"/>
</dbReference>
<dbReference type="Proteomes" id="UP000886602">
    <property type="component" value="Unassembled WGS sequence"/>
</dbReference>
<dbReference type="GO" id="GO:0016020">
    <property type="term" value="C:membrane"/>
    <property type="evidence" value="ECO:0007669"/>
    <property type="project" value="UniProtKB-SubCell"/>
</dbReference>
<feature type="transmembrane region" description="Helical" evidence="6">
    <location>
        <begin position="204"/>
        <end position="224"/>
    </location>
</feature>
<evidence type="ECO:0000256" key="5">
    <source>
        <dbReference type="ARBA" id="ARBA00023136"/>
    </source>
</evidence>
<reference evidence="7" key="1">
    <citation type="submission" date="2020-10" db="EMBL/GenBank/DDBJ databases">
        <title>Connecting structure to function with the recovery of over 1000 high-quality activated sludge metagenome-assembled genomes encoding full-length rRNA genes using long-read sequencing.</title>
        <authorList>
            <person name="Singleton C.M."/>
            <person name="Petriglieri F."/>
            <person name="Kristensen J.M."/>
            <person name="Kirkegaard R.H."/>
            <person name="Michaelsen T.Y."/>
            <person name="Andersen M.H."/>
            <person name="Karst S.M."/>
            <person name="Dueholm M.S."/>
            <person name="Nielsen P.H."/>
            <person name="Albertsen M."/>
        </authorList>
    </citation>
    <scope>NUCLEOTIDE SEQUENCE</scope>
    <source>
        <strain evidence="7">EsbW_18-Q3-R4-48_MAXAC.044</strain>
    </source>
</reference>
<feature type="transmembrane region" description="Helical" evidence="6">
    <location>
        <begin position="88"/>
        <end position="107"/>
    </location>
</feature>
<keyword evidence="4 6" id="KW-1133">Transmembrane helix</keyword>
<dbReference type="InterPro" id="IPR022369">
    <property type="entry name" value="Integral_membrane_TerC_rswitch"/>
</dbReference>
<evidence type="ECO:0000256" key="4">
    <source>
        <dbReference type="ARBA" id="ARBA00022989"/>
    </source>
</evidence>
<comment type="caution">
    <text evidence="7">The sequence shown here is derived from an EMBL/GenBank/DDBJ whole genome shotgun (WGS) entry which is preliminary data.</text>
</comment>
<dbReference type="PANTHER" id="PTHR30238:SF0">
    <property type="entry name" value="THYLAKOID MEMBRANE PROTEIN TERC, CHLOROPLASTIC"/>
    <property type="match status" value="1"/>
</dbReference>